<dbReference type="AlphaFoldDB" id="A0A399M6W1"/>
<evidence type="ECO:0000256" key="1">
    <source>
        <dbReference type="ARBA" id="ARBA00023125"/>
    </source>
</evidence>
<dbReference type="SUPFAM" id="SSF47413">
    <property type="entry name" value="lambda repressor-like DNA-binding domains"/>
    <property type="match status" value="1"/>
</dbReference>
<dbReference type="GO" id="GO:0003700">
    <property type="term" value="F:DNA-binding transcription factor activity"/>
    <property type="evidence" value="ECO:0007669"/>
    <property type="project" value="TreeGrafter"/>
</dbReference>
<keyword evidence="1" id="KW-0238">DNA-binding</keyword>
<dbReference type="PANTHER" id="PTHR46797:SF1">
    <property type="entry name" value="METHYLPHOSPHONATE SYNTHASE"/>
    <property type="match status" value="1"/>
</dbReference>
<dbReference type="InterPro" id="IPR010982">
    <property type="entry name" value="Lambda_DNA-bd_dom_sf"/>
</dbReference>
<reference evidence="3 4" key="1">
    <citation type="submission" date="2018-08" db="EMBL/GenBank/DDBJ databases">
        <title>Draft genome sequence of the cyanotroph, Pseudomonas monteilii BCN3.</title>
        <authorList>
            <person name="Jones L.B."/>
            <person name="Kunz D.A."/>
        </authorList>
    </citation>
    <scope>NUCLEOTIDE SEQUENCE [LARGE SCALE GENOMIC DNA]</scope>
    <source>
        <strain evidence="3 4">BCN3</strain>
    </source>
</reference>
<evidence type="ECO:0000313" key="3">
    <source>
        <dbReference type="EMBL" id="RII76596.1"/>
    </source>
</evidence>
<dbReference type="PANTHER" id="PTHR46797">
    <property type="entry name" value="HTH-TYPE TRANSCRIPTIONAL REGULATOR"/>
    <property type="match status" value="1"/>
</dbReference>
<accession>A0A399M6W1</accession>
<proteinExistence type="predicted"/>
<dbReference type="PROSITE" id="PS50943">
    <property type="entry name" value="HTH_CROC1"/>
    <property type="match status" value="1"/>
</dbReference>
<dbReference type="CDD" id="cd00093">
    <property type="entry name" value="HTH_XRE"/>
    <property type="match status" value="1"/>
</dbReference>
<organism evidence="3 4">
    <name type="scientific">Pseudomonas monteilii</name>
    <dbReference type="NCBI Taxonomy" id="76759"/>
    <lineage>
        <taxon>Bacteria</taxon>
        <taxon>Pseudomonadati</taxon>
        <taxon>Pseudomonadota</taxon>
        <taxon>Gammaproteobacteria</taxon>
        <taxon>Pseudomonadales</taxon>
        <taxon>Pseudomonadaceae</taxon>
        <taxon>Pseudomonas</taxon>
    </lineage>
</organism>
<evidence type="ECO:0000313" key="4">
    <source>
        <dbReference type="Proteomes" id="UP000265875"/>
    </source>
</evidence>
<dbReference type="RefSeq" id="WP_119370475.1">
    <property type="nucleotide sequence ID" value="NZ_QWLL01000035.1"/>
</dbReference>
<feature type="domain" description="HTH cro/C1-type" evidence="2">
    <location>
        <begin position="11"/>
        <end position="63"/>
    </location>
</feature>
<dbReference type="GO" id="GO:0003677">
    <property type="term" value="F:DNA binding"/>
    <property type="evidence" value="ECO:0007669"/>
    <property type="project" value="UniProtKB-KW"/>
</dbReference>
<dbReference type="Gene3D" id="1.10.260.40">
    <property type="entry name" value="lambda repressor-like DNA-binding domains"/>
    <property type="match status" value="1"/>
</dbReference>
<gene>
    <name evidence="3" type="ORF">D0894_15645</name>
</gene>
<dbReference type="Pfam" id="PF13384">
    <property type="entry name" value="HTH_23"/>
    <property type="match status" value="1"/>
</dbReference>
<evidence type="ECO:0000259" key="2">
    <source>
        <dbReference type="PROSITE" id="PS50943"/>
    </source>
</evidence>
<dbReference type="SMART" id="SM00530">
    <property type="entry name" value="HTH_XRE"/>
    <property type="match status" value="1"/>
</dbReference>
<dbReference type="Gene3D" id="1.10.10.60">
    <property type="entry name" value="Homeodomain-like"/>
    <property type="match status" value="1"/>
</dbReference>
<dbReference type="GO" id="GO:0005829">
    <property type="term" value="C:cytosol"/>
    <property type="evidence" value="ECO:0007669"/>
    <property type="project" value="TreeGrafter"/>
</dbReference>
<dbReference type="Proteomes" id="UP000265875">
    <property type="component" value="Unassembled WGS sequence"/>
</dbReference>
<comment type="caution">
    <text evidence="3">The sequence shown here is derived from an EMBL/GenBank/DDBJ whole genome shotgun (WGS) entry which is preliminary data.</text>
</comment>
<name>A0A399M6W1_9PSED</name>
<protein>
    <submittedName>
        <fullName evidence="3">Helix-turn-helix domain-containing protein</fullName>
    </submittedName>
</protein>
<dbReference type="InterPro" id="IPR001387">
    <property type="entry name" value="Cro/C1-type_HTH"/>
</dbReference>
<sequence>MSLKLALAAVLRALRAVKGLKQEELADALSADHLSTLEKGNATPTLDKLHALSNALGISPTALMALTQSVDADEPPSAILERAHQELIELQRMGISDLLQAQIVGGELTKRPAGKRFDETKLKNVLACKAEGLTQTQTAKKLGMSTSTVHDLWRRAHEQG</sequence>
<dbReference type="InterPro" id="IPR050807">
    <property type="entry name" value="TransReg_Diox_bact_type"/>
</dbReference>
<dbReference type="Pfam" id="PF13560">
    <property type="entry name" value="HTH_31"/>
    <property type="match status" value="1"/>
</dbReference>
<dbReference type="EMBL" id="QWLL01000035">
    <property type="protein sequence ID" value="RII76596.1"/>
    <property type="molecule type" value="Genomic_DNA"/>
</dbReference>